<feature type="transmembrane region" description="Helical" evidence="1">
    <location>
        <begin position="21"/>
        <end position="46"/>
    </location>
</feature>
<accession>B9DRC9</accession>
<dbReference type="RefSeq" id="WP_012657995.1">
    <property type="nucleotide sequence ID" value="NC_012004.1"/>
</dbReference>
<dbReference type="AlphaFoldDB" id="B9DRC9"/>
<keyword evidence="1" id="KW-1133">Transmembrane helix</keyword>
<reference evidence="3" key="1">
    <citation type="journal article" date="2009" name="BMC Genomics">
        <title>Evidence for niche adaptation in the genome of the bovine pathogen Streptococcus uberis.</title>
        <authorList>
            <person name="Ward P.N."/>
            <person name="Holden M.T.G."/>
            <person name="Leigh J.A."/>
            <person name="Lennard N."/>
            <person name="Bignell A."/>
            <person name="Barron A."/>
            <person name="Clark L."/>
            <person name="Quail M.A."/>
            <person name="Woodward J."/>
            <person name="Barrell B.G."/>
            <person name="Egan S.A."/>
            <person name="Field T.R."/>
            <person name="Maskell D."/>
            <person name="Kehoe M."/>
            <person name="Dowson C.G."/>
            <person name="Chanter N."/>
            <person name="Whatmore A.M."/>
            <person name="Bentley S.D."/>
            <person name="Parkhill J."/>
        </authorList>
    </citation>
    <scope>NUCLEOTIDE SEQUENCE [LARGE SCALE GENOMIC DNA]</scope>
    <source>
        <strain evidence="3">ATCC BAA-854 / 0140J</strain>
    </source>
</reference>
<protein>
    <submittedName>
        <fullName evidence="2">Membrane protein</fullName>
    </submittedName>
</protein>
<dbReference type="Proteomes" id="UP000000449">
    <property type="component" value="Chromosome"/>
</dbReference>
<dbReference type="KEGG" id="sub:SUB0460"/>
<gene>
    <name evidence="2" type="ordered locus">SUB0460</name>
</gene>
<evidence type="ECO:0000313" key="2">
    <source>
        <dbReference type="EMBL" id="CAR41143.1"/>
    </source>
</evidence>
<proteinExistence type="predicted"/>
<evidence type="ECO:0000256" key="1">
    <source>
        <dbReference type="SAM" id="Phobius"/>
    </source>
</evidence>
<keyword evidence="1" id="KW-0472">Membrane</keyword>
<dbReference type="STRING" id="218495.SUB0460"/>
<dbReference type="EMBL" id="AM946015">
    <property type="protein sequence ID" value="CAR41143.1"/>
    <property type="molecule type" value="Genomic_DNA"/>
</dbReference>
<sequence>MRFFQKLQLLKSKNSQLTLDILTNIVVYVMVVLFYLSGITLILMITSHDTIINLPIIKDRFYGLASIVLVRQVPSLVLGFALLICGRAIANRNARAFYPTLVFLILIT</sequence>
<keyword evidence="3" id="KW-1185">Reference proteome</keyword>
<organism evidence="2 3">
    <name type="scientific">Streptococcus uberis (strain ATCC BAA-854 / 0140J)</name>
    <dbReference type="NCBI Taxonomy" id="218495"/>
    <lineage>
        <taxon>Bacteria</taxon>
        <taxon>Bacillati</taxon>
        <taxon>Bacillota</taxon>
        <taxon>Bacilli</taxon>
        <taxon>Lactobacillales</taxon>
        <taxon>Streptococcaceae</taxon>
        <taxon>Streptococcus</taxon>
    </lineage>
</organism>
<evidence type="ECO:0000313" key="3">
    <source>
        <dbReference type="Proteomes" id="UP000000449"/>
    </source>
</evidence>
<name>B9DRC9_STRU0</name>
<dbReference type="HOGENOM" id="CLU_2195543_0_0_9"/>
<keyword evidence="1" id="KW-0812">Transmembrane</keyword>
<feature type="transmembrane region" description="Helical" evidence="1">
    <location>
        <begin position="61"/>
        <end position="85"/>
    </location>
</feature>